<evidence type="ECO:0000313" key="2">
    <source>
        <dbReference type="Proteomes" id="UP000053841"/>
    </source>
</evidence>
<keyword evidence="2" id="KW-1185">Reference proteome</keyword>
<accession>W6XMN1</accession>
<dbReference type="EMBL" id="KI965144">
    <property type="protein sequence ID" value="EUC26768.1"/>
    <property type="molecule type" value="Genomic_DNA"/>
</dbReference>
<organism evidence="1 2">
    <name type="scientific">Cochliobolus carbonum (strain 26-R-13)</name>
    <name type="common">Maize leaf spot fungus</name>
    <name type="synonym">Bipolaris zeicola</name>
    <dbReference type="NCBI Taxonomy" id="930089"/>
    <lineage>
        <taxon>Eukaryota</taxon>
        <taxon>Fungi</taxon>
        <taxon>Dikarya</taxon>
        <taxon>Ascomycota</taxon>
        <taxon>Pezizomycotina</taxon>
        <taxon>Dothideomycetes</taxon>
        <taxon>Pleosporomycetidae</taxon>
        <taxon>Pleosporales</taxon>
        <taxon>Pleosporineae</taxon>
        <taxon>Pleosporaceae</taxon>
        <taxon>Bipolaris</taxon>
    </lineage>
</organism>
<sequence length="54" mass="5973">PPLTYPAATQLRAYTLSLDSHDPWAILISNVFYKRVARTSEAPTPLTLITCKAV</sequence>
<dbReference type="RefSeq" id="XP_007718924.1">
    <property type="nucleotide sequence ID" value="XM_007720734.1"/>
</dbReference>
<protein>
    <submittedName>
        <fullName evidence="1">Uncharacterized protein</fullName>
    </submittedName>
</protein>
<feature type="non-terminal residue" evidence="1">
    <location>
        <position position="1"/>
    </location>
</feature>
<dbReference type="KEGG" id="bze:COCCADRAFT_113432"/>
<proteinExistence type="predicted"/>
<evidence type="ECO:0000313" key="1">
    <source>
        <dbReference type="EMBL" id="EUC26768.1"/>
    </source>
</evidence>
<dbReference type="Proteomes" id="UP000053841">
    <property type="component" value="Unassembled WGS sequence"/>
</dbReference>
<reference evidence="1 2" key="1">
    <citation type="journal article" date="2013" name="PLoS Genet.">
        <title>Comparative genome structure, secondary metabolite, and effector coding capacity across Cochliobolus pathogens.</title>
        <authorList>
            <person name="Condon B.J."/>
            <person name="Leng Y."/>
            <person name="Wu D."/>
            <person name="Bushley K.E."/>
            <person name="Ohm R.A."/>
            <person name="Otillar R."/>
            <person name="Martin J."/>
            <person name="Schackwitz W."/>
            <person name="Grimwood J."/>
            <person name="MohdZainudin N."/>
            <person name="Xue C."/>
            <person name="Wang R."/>
            <person name="Manning V.A."/>
            <person name="Dhillon B."/>
            <person name="Tu Z.J."/>
            <person name="Steffenson B.J."/>
            <person name="Salamov A."/>
            <person name="Sun H."/>
            <person name="Lowry S."/>
            <person name="LaButti K."/>
            <person name="Han J."/>
            <person name="Copeland A."/>
            <person name="Lindquist E."/>
            <person name="Barry K."/>
            <person name="Schmutz J."/>
            <person name="Baker S.E."/>
            <person name="Ciuffetti L.M."/>
            <person name="Grigoriev I.V."/>
            <person name="Zhong S."/>
            <person name="Turgeon B.G."/>
        </authorList>
    </citation>
    <scope>NUCLEOTIDE SEQUENCE [LARGE SCALE GENOMIC DNA]</scope>
    <source>
        <strain evidence="1 2">26-R-13</strain>
    </source>
</reference>
<dbReference type="HOGENOM" id="CLU_3055873_0_0_1"/>
<name>W6XMN1_COCC2</name>
<dbReference type="GeneID" id="19144635"/>
<dbReference type="AlphaFoldDB" id="W6XMN1"/>
<gene>
    <name evidence="1" type="ORF">COCCADRAFT_113432</name>
</gene>